<protein>
    <recommendedName>
        <fullName evidence="14">Magnesium transporter protein 1</fullName>
    </recommendedName>
</protein>
<comment type="function">
    <text evidence="1">Subunit of the oligosaccharyl transferase (OST) complex that catalyzes the initial transfer of a defined glycan (Glc(3)Man(9)GlcNAc(2) in eukaryotes) from the lipid carrier dolichol-pyrophosphate to an asparagine residue within an Asn-X-Ser/Thr consensus motif in nascent polypeptide chains, the first step in protein N-glycosylation. N-glycosylation occurs cotranslationally and the complex associates with the Sec61 complex at the channel-forming translocon complex that mediates protein translocation across the endoplasmic reticulum (ER). All subunits are required for a maximal enzyme activity.</text>
</comment>
<keyword evidence="5" id="KW-0732">Signal</keyword>
<evidence type="ECO:0000256" key="8">
    <source>
        <dbReference type="ARBA" id="ARBA00023136"/>
    </source>
</evidence>
<proteinExistence type="inferred from homology"/>
<dbReference type="GO" id="GO:0008250">
    <property type="term" value="C:oligosaccharyltransferase complex"/>
    <property type="evidence" value="ECO:0007669"/>
    <property type="project" value="TreeGrafter"/>
</dbReference>
<keyword evidence="7" id="KW-1133">Transmembrane helix</keyword>
<gene>
    <name evidence="10" type="ORF">GPM918_LOCUS27536</name>
    <name evidence="9" type="ORF">OVA965_LOCUS24536</name>
    <name evidence="12" type="ORF">SRO942_LOCUS27871</name>
    <name evidence="11" type="ORF">TMI583_LOCUS25256</name>
</gene>
<dbReference type="GO" id="GO:0018279">
    <property type="term" value="P:protein N-linked glycosylation via asparagine"/>
    <property type="evidence" value="ECO:0007669"/>
    <property type="project" value="TreeGrafter"/>
</dbReference>
<evidence type="ECO:0000313" key="12">
    <source>
        <dbReference type="EMBL" id="CAF4075443.1"/>
    </source>
</evidence>
<evidence type="ECO:0000313" key="13">
    <source>
        <dbReference type="Proteomes" id="UP000663829"/>
    </source>
</evidence>
<dbReference type="Proteomes" id="UP000677228">
    <property type="component" value="Unassembled WGS sequence"/>
</dbReference>
<evidence type="ECO:0000256" key="1">
    <source>
        <dbReference type="ARBA" id="ARBA00002791"/>
    </source>
</evidence>
<evidence type="ECO:0000256" key="2">
    <source>
        <dbReference type="ARBA" id="ARBA00004477"/>
    </source>
</evidence>
<evidence type="ECO:0000313" key="9">
    <source>
        <dbReference type="EMBL" id="CAF1212756.1"/>
    </source>
</evidence>
<comment type="similarity">
    <text evidence="3">Belongs to the OST3/OST6 family.</text>
</comment>
<keyword evidence="4" id="KW-0812">Transmembrane</keyword>
<accession>A0A815CB85</accession>
<dbReference type="Proteomes" id="UP000663829">
    <property type="component" value="Unassembled WGS sequence"/>
</dbReference>
<evidence type="ECO:0000313" key="10">
    <source>
        <dbReference type="EMBL" id="CAF1280516.1"/>
    </source>
</evidence>
<evidence type="ECO:0000313" key="11">
    <source>
        <dbReference type="EMBL" id="CAF4021627.1"/>
    </source>
</evidence>
<dbReference type="PANTHER" id="PTHR12692">
    <property type="entry name" value="DOLICHYL-DIPHOSPHOOLIGOSACCHARIDE--PROTEIN GLYCOSYLTRANSFERASE-RELATED"/>
    <property type="match status" value="1"/>
</dbReference>
<reference evidence="10" key="1">
    <citation type="submission" date="2021-02" db="EMBL/GenBank/DDBJ databases">
        <authorList>
            <person name="Nowell W R."/>
        </authorList>
    </citation>
    <scope>NUCLEOTIDE SEQUENCE</scope>
</reference>
<feature type="non-terminal residue" evidence="10">
    <location>
        <position position="1"/>
    </location>
</feature>
<dbReference type="EMBL" id="CAJOBC010027666">
    <property type="protein sequence ID" value="CAF4075443.1"/>
    <property type="molecule type" value="Genomic_DNA"/>
</dbReference>
<evidence type="ECO:0000256" key="7">
    <source>
        <dbReference type="ARBA" id="ARBA00022989"/>
    </source>
</evidence>
<dbReference type="Gene3D" id="3.40.30.10">
    <property type="entry name" value="Glutaredoxin"/>
    <property type="match status" value="1"/>
</dbReference>
<evidence type="ECO:0000256" key="5">
    <source>
        <dbReference type="ARBA" id="ARBA00022729"/>
    </source>
</evidence>
<dbReference type="InterPro" id="IPR021149">
    <property type="entry name" value="OligosaccharylTrfase_OST3/OST6"/>
</dbReference>
<dbReference type="AlphaFoldDB" id="A0A815CB85"/>
<comment type="subcellular location">
    <subcellularLocation>
        <location evidence="2">Endoplasmic reticulum membrane</location>
        <topology evidence="2">Multi-pass membrane protein</topology>
    </subcellularLocation>
</comment>
<dbReference type="PANTHER" id="PTHR12692:SF0">
    <property type="entry name" value="GH11935P"/>
    <property type="match status" value="1"/>
</dbReference>
<dbReference type="EMBL" id="CAJNOK010014830">
    <property type="protein sequence ID" value="CAF1212756.1"/>
    <property type="molecule type" value="Genomic_DNA"/>
</dbReference>
<dbReference type="SUPFAM" id="SSF52833">
    <property type="entry name" value="Thioredoxin-like"/>
    <property type="match status" value="1"/>
</dbReference>
<dbReference type="OrthoDB" id="67566at2759"/>
<dbReference type="InterPro" id="IPR036249">
    <property type="entry name" value="Thioredoxin-like_sf"/>
</dbReference>
<evidence type="ECO:0000256" key="6">
    <source>
        <dbReference type="ARBA" id="ARBA00022824"/>
    </source>
</evidence>
<name>A0A815CB85_9BILA</name>
<evidence type="ECO:0000256" key="3">
    <source>
        <dbReference type="ARBA" id="ARBA00009561"/>
    </source>
</evidence>
<dbReference type="EMBL" id="CAJOBA010036365">
    <property type="protein sequence ID" value="CAF4021627.1"/>
    <property type="molecule type" value="Genomic_DNA"/>
</dbReference>
<keyword evidence="13" id="KW-1185">Reference proteome</keyword>
<dbReference type="Proteomes" id="UP000681722">
    <property type="component" value="Unassembled WGS sequence"/>
</dbReference>
<keyword evidence="6" id="KW-0256">Endoplasmic reticulum</keyword>
<dbReference type="Proteomes" id="UP000682733">
    <property type="component" value="Unassembled WGS sequence"/>
</dbReference>
<keyword evidence="8" id="KW-0472">Membrane</keyword>
<dbReference type="EMBL" id="CAJNOQ010011598">
    <property type="protein sequence ID" value="CAF1280516.1"/>
    <property type="molecule type" value="Genomic_DNA"/>
</dbReference>
<sequence>DILSEKIEQLTEWSLKKPVIRLNNERFKHYVKTPPRNYSMIIMLTALSPQRQCAICKQAHDEFQIVAQSWRYSSAFSNKIFFAMVDFDEGSEVFQYVLGHSGMILLNEAPKITGPNGKRKGLVNVQ</sequence>
<comment type="caution">
    <text evidence="10">The sequence shown here is derived from an EMBL/GenBank/DDBJ whole genome shotgun (WGS) entry which is preliminary data.</text>
</comment>
<evidence type="ECO:0008006" key="14">
    <source>
        <dbReference type="Google" id="ProtNLM"/>
    </source>
</evidence>
<organism evidence="10 13">
    <name type="scientific">Didymodactylos carnosus</name>
    <dbReference type="NCBI Taxonomy" id="1234261"/>
    <lineage>
        <taxon>Eukaryota</taxon>
        <taxon>Metazoa</taxon>
        <taxon>Spiralia</taxon>
        <taxon>Gnathifera</taxon>
        <taxon>Rotifera</taxon>
        <taxon>Eurotatoria</taxon>
        <taxon>Bdelloidea</taxon>
        <taxon>Philodinida</taxon>
        <taxon>Philodinidae</taxon>
        <taxon>Didymodactylos</taxon>
    </lineage>
</organism>
<dbReference type="Pfam" id="PF04756">
    <property type="entry name" value="OST3_OST6"/>
    <property type="match status" value="1"/>
</dbReference>
<evidence type="ECO:0000256" key="4">
    <source>
        <dbReference type="ARBA" id="ARBA00022692"/>
    </source>
</evidence>